<dbReference type="InterPro" id="IPR002347">
    <property type="entry name" value="SDR_fam"/>
</dbReference>
<keyword evidence="2" id="KW-0560">Oxidoreductase</keyword>
<dbReference type="PRINTS" id="PR00081">
    <property type="entry name" value="GDHRDH"/>
</dbReference>
<dbReference type="Proteomes" id="UP000824205">
    <property type="component" value="Unassembled WGS sequence"/>
</dbReference>
<dbReference type="CDD" id="cd05233">
    <property type="entry name" value="SDR_c"/>
    <property type="match status" value="1"/>
</dbReference>
<accession>A0A9D1RB67</accession>
<evidence type="ECO:0000313" key="4">
    <source>
        <dbReference type="EMBL" id="HIW84903.1"/>
    </source>
</evidence>
<evidence type="ECO:0000256" key="2">
    <source>
        <dbReference type="ARBA" id="ARBA00023002"/>
    </source>
</evidence>
<dbReference type="InterPro" id="IPR036291">
    <property type="entry name" value="NAD(P)-bd_dom_sf"/>
</dbReference>
<evidence type="ECO:0000256" key="3">
    <source>
        <dbReference type="RuleBase" id="RU000363"/>
    </source>
</evidence>
<comment type="caution">
    <text evidence="4">The sequence shown here is derived from an EMBL/GenBank/DDBJ whole genome shotgun (WGS) entry which is preliminary data.</text>
</comment>
<dbReference type="Pfam" id="PF00106">
    <property type="entry name" value="adh_short"/>
    <property type="match status" value="1"/>
</dbReference>
<dbReference type="PROSITE" id="PS00061">
    <property type="entry name" value="ADH_SHORT"/>
    <property type="match status" value="1"/>
</dbReference>
<name>A0A9D1RB67_9FIRM</name>
<dbReference type="PANTHER" id="PTHR42901">
    <property type="entry name" value="ALCOHOL DEHYDROGENASE"/>
    <property type="match status" value="1"/>
</dbReference>
<dbReference type="PRINTS" id="PR00080">
    <property type="entry name" value="SDRFAMILY"/>
</dbReference>
<dbReference type="GO" id="GO:0016491">
    <property type="term" value="F:oxidoreductase activity"/>
    <property type="evidence" value="ECO:0007669"/>
    <property type="project" value="UniProtKB-KW"/>
</dbReference>
<dbReference type="InterPro" id="IPR020904">
    <property type="entry name" value="Sc_DH/Rdtase_CS"/>
</dbReference>
<sequence length="277" mass="30592">MSNWLDGKTCIVTGASGGMGAGIAATLIKKHGCRVIGIARSEPKMLKFIEELGPTYAEQFSYKLFDVSKNENWTKLVEELEEEDIQVDVLINNAGILPKFKRFDRYDMDEIENAININFYSCVYSIKALLPMLLKSSDPGIVNIDSSAALMSLAGTSMYSASKAALKGFTESLREEFRGKVYVGLVCPGFTKTDIFRDQKNDGGKGQKVIDMISTDCDLMVKLIMFGIEHKQALQIHGVDAHAMNIFGKLLPVNGSRLFSAVMKAADIELFSEVFKD</sequence>
<dbReference type="GO" id="GO:0005829">
    <property type="term" value="C:cytosol"/>
    <property type="evidence" value="ECO:0007669"/>
    <property type="project" value="TreeGrafter"/>
</dbReference>
<dbReference type="SUPFAM" id="SSF51735">
    <property type="entry name" value="NAD(P)-binding Rossmann-fold domains"/>
    <property type="match status" value="1"/>
</dbReference>
<dbReference type="EMBL" id="DXGE01000001">
    <property type="protein sequence ID" value="HIW84903.1"/>
    <property type="molecule type" value="Genomic_DNA"/>
</dbReference>
<evidence type="ECO:0000313" key="5">
    <source>
        <dbReference type="Proteomes" id="UP000824205"/>
    </source>
</evidence>
<organism evidence="4 5">
    <name type="scientific">Candidatus Eubacterium faecipullorum</name>
    <dbReference type="NCBI Taxonomy" id="2838571"/>
    <lineage>
        <taxon>Bacteria</taxon>
        <taxon>Bacillati</taxon>
        <taxon>Bacillota</taxon>
        <taxon>Clostridia</taxon>
        <taxon>Eubacteriales</taxon>
        <taxon>Eubacteriaceae</taxon>
        <taxon>Eubacterium</taxon>
    </lineage>
</organism>
<dbReference type="Gene3D" id="3.40.50.720">
    <property type="entry name" value="NAD(P)-binding Rossmann-like Domain"/>
    <property type="match status" value="1"/>
</dbReference>
<proteinExistence type="inferred from homology"/>
<evidence type="ECO:0000256" key="1">
    <source>
        <dbReference type="ARBA" id="ARBA00006484"/>
    </source>
</evidence>
<reference evidence="4" key="2">
    <citation type="submission" date="2021-04" db="EMBL/GenBank/DDBJ databases">
        <authorList>
            <person name="Gilroy R."/>
        </authorList>
    </citation>
    <scope>NUCLEOTIDE SEQUENCE</scope>
    <source>
        <strain evidence="4">421</strain>
    </source>
</reference>
<reference evidence="4" key="1">
    <citation type="journal article" date="2021" name="PeerJ">
        <title>Extensive microbial diversity within the chicken gut microbiome revealed by metagenomics and culture.</title>
        <authorList>
            <person name="Gilroy R."/>
            <person name="Ravi A."/>
            <person name="Getino M."/>
            <person name="Pursley I."/>
            <person name="Horton D.L."/>
            <person name="Alikhan N.F."/>
            <person name="Baker D."/>
            <person name="Gharbi K."/>
            <person name="Hall N."/>
            <person name="Watson M."/>
            <person name="Adriaenssens E.M."/>
            <person name="Foster-Nyarko E."/>
            <person name="Jarju S."/>
            <person name="Secka A."/>
            <person name="Antonio M."/>
            <person name="Oren A."/>
            <person name="Chaudhuri R.R."/>
            <person name="La Ragione R."/>
            <person name="Hildebrand F."/>
            <person name="Pallen M.J."/>
        </authorList>
    </citation>
    <scope>NUCLEOTIDE SEQUENCE</scope>
    <source>
        <strain evidence="4">421</strain>
    </source>
</reference>
<dbReference type="AlphaFoldDB" id="A0A9D1RB67"/>
<dbReference type="PANTHER" id="PTHR42901:SF1">
    <property type="entry name" value="ALCOHOL DEHYDROGENASE"/>
    <property type="match status" value="1"/>
</dbReference>
<comment type="similarity">
    <text evidence="1 3">Belongs to the short-chain dehydrogenases/reductases (SDR) family.</text>
</comment>
<protein>
    <submittedName>
        <fullName evidence="4">SDR family NAD(P)-dependent oxidoreductase</fullName>
    </submittedName>
</protein>
<gene>
    <name evidence="4" type="ORF">IAA48_00240</name>
</gene>